<name>A0ABS5HRG7_9RHOB</name>
<dbReference type="Proteomes" id="UP001195941">
    <property type="component" value="Unassembled WGS sequence"/>
</dbReference>
<proteinExistence type="inferred from homology"/>
<feature type="domain" description="MmgE/PrpD N-terminal" evidence="2">
    <location>
        <begin position="16"/>
        <end position="252"/>
    </location>
</feature>
<dbReference type="PANTHER" id="PTHR16943:SF8">
    <property type="entry name" value="2-METHYLCITRATE DEHYDRATASE"/>
    <property type="match status" value="1"/>
</dbReference>
<dbReference type="InterPro" id="IPR042183">
    <property type="entry name" value="MmgE/PrpD_sf_1"/>
</dbReference>
<dbReference type="EMBL" id="JADMKU010000008">
    <property type="protein sequence ID" value="MBR9651518.1"/>
    <property type="molecule type" value="Genomic_DNA"/>
</dbReference>
<dbReference type="PANTHER" id="PTHR16943">
    <property type="entry name" value="2-METHYLCITRATE DEHYDRATASE-RELATED"/>
    <property type="match status" value="1"/>
</dbReference>
<protein>
    <submittedName>
        <fullName evidence="3">MmgE/PrpD family protein</fullName>
    </submittedName>
</protein>
<dbReference type="Gene3D" id="3.30.1330.120">
    <property type="entry name" value="2-methylcitrate dehydratase PrpD"/>
    <property type="match status" value="1"/>
</dbReference>
<comment type="caution">
    <text evidence="3">The sequence shown here is derived from an EMBL/GenBank/DDBJ whole genome shotgun (WGS) entry which is preliminary data.</text>
</comment>
<dbReference type="InterPro" id="IPR042188">
    <property type="entry name" value="MmgE/PrpD_sf_2"/>
</dbReference>
<dbReference type="InterPro" id="IPR045336">
    <property type="entry name" value="MmgE_PrpD_N"/>
</dbReference>
<dbReference type="RefSeq" id="WP_212701040.1">
    <property type="nucleotide sequence ID" value="NZ_JADMKU010000008.1"/>
</dbReference>
<dbReference type="SUPFAM" id="SSF103378">
    <property type="entry name" value="2-methylcitrate dehydratase PrpD"/>
    <property type="match status" value="1"/>
</dbReference>
<evidence type="ECO:0000313" key="3">
    <source>
        <dbReference type="EMBL" id="MBR9651518.1"/>
    </source>
</evidence>
<dbReference type="Gene3D" id="1.10.4100.10">
    <property type="entry name" value="2-methylcitrate dehydratase PrpD"/>
    <property type="match status" value="1"/>
</dbReference>
<reference evidence="3 4" key="1">
    <citation type="journal article" date="2021" name="Arch. Microbiol.">
        <title>Thalassobius aquimarinus sp. nov., isolated from the Sea of Japan seashore.</title>
        <authorList>
            <person name="Kurilenko V.V."/>
            <person name="Romanenko L.A."/>
            <person name="Chernysheva N.Y."/>
            <person name="Velansky P.V."/>
            <person name="Tekutyeva L.A."/>
            <person name="Isaeva M.P."/>
            <person name="Mikhailov V.V."/>
        </authorList>
    </citation>
    <scope>NUCLEOTIDE SEQUENCE [LARGE SCALE GENOMIC DNA]</scope>
    <source>
        <strain evidence="3 4">KMM 8518</strain>
    </source>
</reference>
<accession>A0ABS5HRG7</accession>
<evidence type="ECO:0000256" key="1">
    <source>
        <dbReference type="ARBA" id="ARBA00006174"/>
    </source>
</evidence>
<sequence length="456" mass="46644">MNKVVTDVAVGGMAARLGDFVASLGPGTIPDRIAARVADCWLNALGVGLASLATPYAQVAQKAASHLSGLRGDCTILASGAKISPSAAAFANAVLLHGRTQEDTLGGTHIGCVVVPVLLALSQSGAARPERMNAALLAAYEVGGLLDAACGRISTGRGNRSTPLYAPVAAAAAAAYAMDLPAERVGAAIALAAGGAGGGGQSFVDGSDDWRYQAGLSAQLALSAVELSAAGAVAAPNALEGHYGLIRAACGSVPEPDFDRLGQDWAIERVAFKAYPVCAYAQSACKAAASLSITRTVARNVASIGIFMNPFEYGLPGIPSPGPFSGMTEAIMSVPFAVAATLIDGAPNMGNLTAGGCDELRDLIRKIQVHPDEAVAPMNCRMYLKTADGPTLFAEAGPNPQEFDLASSLERALRDVSAPAGTLGRLDKALRRQQPDLSAVERVFEEVRSAAMFVHC</sequence>
<gene>
    <name evidence="3" type="ORF">IT775_10325</name>
</gene>
<keyword evidence="4" id="KW-1185">Reference proteome</keyword>
<dbReference type="InterPro" id="IPR005656">
    <property type="entry name" value="MmgE_PrpD"/>
</dbReference>
<dbReference type="InterPro" id="IPR036148">
    <property type="entry name" value="MmgE/PrpD_sf"/>
</dbReference>
<organism evidence="3 4">
    <name type="scientific">Thalassovita aquimarina</name>
    <dbReference type="NCBI Taxonomy" id="2785917"/>
    <lineage>
        <taxon>Bacteria</taxon>
        <taxon>Pseudomonadati</taxon>
        <taxon>Pseudomonadota</taxon>
        <taxon>Alphaproteobacteria</taxon>
        <taxon>Rhodobacterales</taxon>
        <taxon>Roseobacteraceae</taxon>
        <taxon>Thalassovita</taxon>
    </lineage>
</organism>
<dbReference type="Pfam" id="PF03972">
    <property type="entry name" value="MmgE_PrpD_N"/>
    <property type="match status" value="1"/>
</dbReference>
<evidence type="ECO:0000313" key="4">
    <source>
        <dbReference type="Proteomes" id="UP001195941"/>
    </source>
</evidence>
<evidence type="ECO:0000259" key="2">
    <source>
        <dbReference type="Pfam" id="PF03972"/>
    </source>
</evidence>
<comment type="similarity">
    <text evidence="1">Belongs to the PrpD family.</text>
</comment>